<comment type="caution">
    <text evidence="2">The sequence shown here is derived from an EMBL/GenBank/DDBJ whole genome shotgun (WGS) entry which is preliminary data.</text>
</comment>
<dbReference type="RefSeq" id="WP_006470269.1">
    <property type="nucleotide sequence ID" value="NZ_AOGE01000001.1"/>
</dbReference>
<dbReference type="InterPro" id="IPR007332">
    <property type="entry name" value="DUF411"/>
</dbReference>
<feature type="signal peptide" evidence="1">
    <location>
        <begin position="1"/>
        <end position="23"/>
    </location>
</feature>
<feature type="chain" id="PRO_5004068294" description="DUF411 domain-containing protein" evidence="1">
    <location>
        <begin position="24"/>
        <end position="149"/>
    </location>
</feature>
<accession>M5JSW9</accession>
<evidence type="ECO:0000313" key="3">
    <source>
        <dbReference type="Proteomes" id="UP000011971"/>
    </source>
</evidence>
<evidence type="ECO:0000256" key="1">
    <source>
        <dbReference type="SAM" id="SignalP"/>
    </source>
</evidence>
<dbReference type="OrthoDB" id="14727at2"/>
<dbReference type="Pfam" id="PF04214">
    <property type="entry name" value="DUF411"/>
    <property type="match status" value="1"/>
</dbReference>
<dbReference type="AlphaFoldDB" id="M5JSW9"/>
<dbReference type="EMBL" id="AOGE01000001">
    <property type="protein sequence ID" value="ELT51243.1"/>
    <property type="molecule type" value="Genomic_DNA"/>
</dbReference>
<evidence type="ECO:0008006" key="4">
    <source>
        <dbReference type="Google" id="ProtNLM"/>
    </source>
</evidence>
<dbReference type="PROSITE" id="PS51257">
    <property type="entry name" value="PROKAR_LIPOPROTEIN"/>
    <property type="match status" value="1"/>
</dbReference>
<proteinExistence type="predicted"/>
<dbReference type="Proteomes" id="UP000011971">
    <property type="component" value="Unassembled WGS sequence"/>
</dbReference>
<dbReference type="InterPro" id="IPR036249">
    <property type="entry name" value="Thioredoxin-like_sf"/>
</dbReference>
<keyword evidence="1" id="KW-0732">Signal</keyword>
<protein>
    <recommendedName>
        <fullName evidence="4">DUF411 domain-containing protein</fullName>
    </recommendedName>
</protein>
<organism evidence="2 3">
    <name type="scientific">Brucella intermedia M86</name>
    <dbReference type="NCBI Taxonomy" id="1234597"/>
    <lineage>
        <taxon>Bacteria</taxon>
        <taxon>Pseudomonadati</taxon>
        <taxon>Pseudomonadota</taxon>
        <taxon>Alphaproteobacteria</taxon>
        <taxon>Hyphomicrobiales</taxon>
        <taxon>Brucellaceae</taxon>
        <taxon>Brucella/Ochrobactrum group</taxon>
        <taxon>Brucella</taxon>
    </lineage>
</organism>
<name>M5JSW9_9HYPH</name>
<dbReference type="PATRIC" id="fig|1234597.4.peg.63"/>
<evidence type="ECO:0000313" key="2">
    <source>
        <dbReference type="EMBL" id="ELT51243.1"/>
    </source>
</evidence>
<gene>
    <name evidence="2" type="ORF">D584_00300</name>
</gene>
<reference evidence="2 3" key="1">
    <citation type="journal article" date="2013" name="Gut Pathog.">
        <title>Draft genome of Ochrobactrum intermedium strain M86 isolated from non-ulcer dyspeptic individual from India.</title>
        <authorList>
            <person name="Kulkarni G."/>
            <person name="Dhotre D."/>
            <person name="Dharne M."/>
            <person name="Shetty S."/>
            <person name="Chowdhury S."/>
            <person name="Misra V."/>
            <person name="Misra S."/>
            <person name="Patole M."/>
            <person name="Shouche Y."/>
        </authorList>
    </citation>
    <scope>NUCLEOTIDE SEQUENCE [LARGE SCALE GENOMIC DNA]</scope>
    <source>
        <strain evidence="2 3">M86</strain>
    </source>
</reference>
<dbReference type="SUPFAM" id="SSF52833">
    <property type="entry name" value="Thioredoxin-like"/>
    <property type="match status" value="1"/>
</dbReference>
<sequence length="149" mass="16119">MTLQIKAGVAIATILVSSSAVFAAQSMQILSTSGCGCCVAWERHLEENGYETELKNLPMADLWQRKMDFGLKQGLTSCHTALIGGYVVEGHVPAREISRLLTEKPDAIGLVVPDMPYGSPGMGPQEDAEPYDVLLLLKDGSTEIFASYR</sequence>